<accession>A0A8S0QTK7</accession>
<name>A0A8S0QTK7_OLEEU</name>
<dbReference type="SUPFAM" id="SSF141562">
    <property type="entry name" value="At5g01610-like"/>
    <property type="match status" value="1"/>
</dbReference>
<dbReference type="InterPro" id="IPR036758">
    <property type="entry name" value="At5g01610-like"/>
</dbReference>
<evidence type="ECO:0000256" key="1">
    <source>
        <dbReference type="SAM" id="SignalP"/>
    </source>
</evidence>
<evidence type="ECO:0000313" key="3">
    <source>
        <dbReference type="Proteomes" id="UP000594638"/>
    </source>
</evidence>
<gene>
    <name evidence="2" type="ORF">OLEA9_A007387</name>
</gene>
<sequence>MLPVRQFFFILLLSVVSSEKSSIYEVLKQHGLPMGLLPKGVTNFTLEETSGKFEVHLDRSCNSKFENELHYDRNISGILRYGQIDGMTGISAQDLFLWFQVKEIRVDIPSSGLIYFDVGVVSKQLSLSSFETSRDCLAGQDPDLQSGRHIVDVISKISSGKLQKGLDFDDIARTTL</sequence>
<feature type="chain" id="PRO_5035798038" evidence="1">
    <location>
        <begin position="19"/>
        <end position="176"/>
    </location>
</feature>
<dbReference type="Gramene" id="OE9A007387T1">
    <property type="protein sequence ID" value="OE9A007387C1"/>
    <property type="gene ID" value="OE9A007387"/>
</dbReference>
<evidence type="ECO:0000313" key="2">
    <source>
        <dbReference type="EMBL" id="CAA2969375.1"/>
    </source>
</evidence>
<feature type="signal peptide" evidence="1">
    <location>
        <begin position="1"/>
        <end position="18"/>
    </location>
</feature>
<dbReference type="AlphaFoldDB" id="A0A8S0QTK7"/>
<keyword evidence="3" id="KW-1185">Reference proteome</keyword>
<reference evidence="2 3" key="1">
    <citation type="submission" date="2019-12" db="EMBL/GenBank/DDBJ databases">
        <authorList>
            <person name="Alioto T."/>
            <person name="Alioto T."/>
            <person name="Gomez Garrido J."/>
        </authorList>
    </citation>
    <scope>NUCLEOTIDE SEQUENCE [LARGE SCALE GENOMIC DNA]</scope>
</reference>
<keyword evidence="1" id="KW-0732">Signal</keyword>
<dbReference type="InterPro" id="IPR007493">
    <property type="entry name" value="DUF538"/>
</dbReference>
<dbReference type="Pfam" id="PF04398">
    <property type="entry name" value="DUF538"/>
    <property type="match status" value="1"/>
</dbReference>
<dbReference type="EMBL" id="CACTIH010001939">
    <property type="protein sequence ID" value="CAA2969375.1"/>
    <property type="molecule type" value="Genomic_DNA"/>
</dbReference>
<dbReference type="Gene3D" id="2.30.240.10">
    <property type="entry name" value="At5g01610-like"/>
    <property type="match status" value="1"/>
</dbReference>
<dbReference type="Proteomes" id="UP000594638">
    <property type="component" value="Unassembled WGS sequence"/>
</dbReference>
<dbReference type="FunFam" id="2.30.240.10:FF:000002">
    <property type="entry name" value="Uncharacterized protein At3g07460"/>
    <property type="match status" value="1"/>
</dbReference>
<protein>
    <submittedName>
        <fullName evidence="2">Uncharacterized protein</fullName>
    </submittedName>
</protein>
<comment type="caution">
    <text evidence="2">The sequence shown here is derived from an EMBL/GenBank/DDBJ whole genome shotgun (WGS) entry which is preliminary data.</text>
</comment>
<dbReference type="PANTHER" id="PTHR31676">
    <property type="entry name" value="T31J12.3 PROTEIN-RELATED"/>
    <property type="match status" value="1"/>
</dbReference>
<dbReference type="OrthoDB" id="754232at2759"/>
<dbReference type="PANTHER" id="PTHR31676:SF110">
    <property type="entry name" value="TRANSMEMBRANE PROTEIN"/>
    <property type="match status" value="1"/>
</dbReference>
<organism evidence="2 3">
    <name type="scientific">Olea europaea subsp. europaea</name>
    <dbReference type="NCBI Taxonomy" id="158383"/>
    <lineage>
        <taxon>Eukaryota</taxon>
        <taxon>Viridiplantae</taxon>
        <taxon>Streptophyta</taxon>
        <taxon>Embryophyta</taxon>
        <taxon>Tracheophyta</taxon>
        <taxon>Spermatophyta</taxon>
        <taxon>Magnoliopsida</taxon>
        <taxon>eudicotyledons</taxon>
        <taxon>Gunneridae</taxon>
        <taxon>Pentapetalae</taxon>
        <taxon>asterids</taxon>
        <taxon>lamiids</taxon>
        <taxon>Lamiales</taxon>
        <taxon>Oleaceae</taxon>
        <taxon>Oleeae</taxon>
        <taxon>Olea</taxon>
    </lineage>
</organism>
<proteinExistence type="predicted"/>